<accession>A0A3B8WCK6</accession>
<feature type="non-terminal residue" evidence="2">
    <location>
        <position position="1"/>
    </location>
</feature>
<evidence type="ECO:0000313" key="2">
    <source>
        <dbReference type="EMBL" id="HAC27641.1"/>
    </source>
</evidence>
<sequence>EERRFKVFTDRQLDKIEAIQNLPEETLFEMKVVASVLPFRVNEYVINELINWDKVPNDPIYQLVFPQKGMLKDEHYERMAQLHREGADKKDIQAAAKEIRDALNPHPAGQMEM</sequence>
<protein>
    <submittedName>
        <fullName evidence="2">Lysine 2,3-aminomutase</fullName>
    </submittedName>
</protein>
<gene>
    <name evidence="2" type="ORF">DCF82_07500</name>
</gene>
<proteinExistence type="predicted"/>
<evidence type="ECO:0000313" key="3">
    <source>
        <dbReference type="Proteomes" id="UP000261325"/>
    </source>
</evidence>
<dbReference type="Proteomes" id="UP000261325">
    <property type="component" value="Unassembled WGS sequence"/>
</dbReference>
<dbReference type="EMBL" id="DLYI01000094">
    <property type="protein sequence ID" value="HAC27641.1"/>
    <property type="molecule type" value="Genomic_DNA"/>
</dbReference>
<feature type="region of interest" description="Disordered" evidence="1">
    <location>
        <begin position="84"/>
        <end position="113"/>
    </location>
</feature>
<feature type="compositionally biased region" description="Basic and acidic residues" evidence="1">
    <location>
        <begin position="84"/>
        <end position="103"/>
    </location>
</feature>
<dbReference type="AlphaFoldDB" id="A0A3B8WCK6"/>
<feature type="non-terminal residue" evidence="2">
    <location>
        <position position="113"/>
    </location>
</feature>
<comment type="caution">
    <text evidence="2">The sequence shown here is derived from an EMBL/GenBank/DDBJ whole genome shotgun (WGS) entry which is preliminary data.</text>
</comment>
<organism evidence="2 3">
    <name type="scientific">Marinobacter nauticus</name>
    <name type="common">Marinobacter hydrocarbonoclasticus</name>
    <name type="synonym">Marinobacter aquaeolei</name>
    <dbReference type="NCBI Taxonomy" id="2743"/>
    <lineage>
        <taxon>Bacteria</taxon>
        <taxon>Pseudomonadati</taxon>
        <taxon>Pseudomonadota</taxon>
        <taxon>Gammaproteobacteria</taxon>
        <taxon>Pseudomonadales</taxon>
        <taxon>Marinobacteraceae</taxon>
        <taxon>Marinobacter</taxon>
    </lineage>
</organism>
<evidence type="ECO:0000256" key="1">
    <source>
        <dbReference type="SAM" id="MobiDB-lite"/>
    </source>
</evidence>
<reference evidence="2 3" key="1">
    <citation type="journal article" date="2018" name="Nat. Biotechnol.">
        <title>A standardized bacterial taxonomy based on genome phylogeny substantially revises the tree of life.</title>
        <authorList>
            <person name="Parks D.H."/>
            <person name="Chuvochina M."/>
            <person name="Waite D.W."/>
            <person name="Rinke C."/>
            <person name="Skarshewski A."/>
            <person name="Chaumeil P.A."/>
            <person name="Hugenholtz P."/>
        </authorList>
    </citation>
    <scope>NUCLEOTIDE SEQUENCE [LARGE SCALE GENOMIC DNA]</scope>
    <source>
        <strain evidence="2">UBA9049</strain>
    </source>
</reference>
<name>A0A3B8WCK6_MARNT</name>